<dbReference type="Gene3D" id="1.10.510.10">
    <property type="entry name" value="Transferase(Phosphotransferase) domain 1"/>
    <property type="match status" value="1"/>
</dbReference>
<dbReference type="GO" id="GO:0002229">
    <property type="term" value="P:defense response to oomycetes"/>
    <property type="evidence" value="ECO:0007669"/>
    <property type="project" value="UniProtKB-ARBA"/>
</dbReference>
<feature type="chain" id="PRO_5029895921" description="non-specific serine/threonine protein kinase" evidence="23">
    <location>
        <begin position="29"/>
        <end position="691"/>
    </location>
</feature>
<organism evidence="25 26">
    <name type="scientific">Actinidia rufa</name>
    <dbReference type="NCBI Taxonomy" id="165716"/>
    <lineage>
        <taxon>Eukaryota</taxon>
        <taxon>Viridiplantae</taxon>
        <taxon>Streptophyta</taxon>
        <taxon>Embryophyta</taxon>
        <taxon>Tracheophyta</taxon>
        <taxon>Spermatophyta</taxon>
        <taxon>Magnoliopsida</taxon>
        <taxon>eudicotyledons</taxon>
        <taxon>Gunneridae</taxon>
        <taxon>Pentapetalae</taxon>
        <taxon>asterids</taxon>
        <taxon>Ericales</taxon>
        <taxon>Actinidiaceae</taxon>
        <taxon>Actinidia</taxon>
    </lineage>
</organism>
<dbReference type="InterPro" id="IPR001220">
    <property type="entry name" value="Legume_lectin_dom"/>
</dbReference>
<evidence type="ECO:0000256" key="8">
    <source>
        <dbReference type="ARBA" id="ARBA00022679"/>
    </source>
</evidence>
<evidence type="ECO:0000256" key="12">
    <source>
        <dbReference type="ARBA" id="ARBA00022741"/>
    </source>
</evidence>
<evidence type="ECO:0000313" key="26">
    <source>
        <dbReference type="Proteomes" id="UP000585474"/>
    </source>
</evidence>
<evidence type="ECO:0000256" key="5">
    <source>
        <dbReference type="ARBA" id="ARBA00012513"/>
    </source>
</evidence>
<dbReference type="PROSITE" id="PS00108">
    <property type="entry name" value="PROTEIN_KINASE_ST"/>
    <property type="match status" value="1"/>
</dbReference>
<dbReference type="GO" id="GO:0005886">
    <property type="term" value="C:plasma membrane"/>
    <property type="evidence" value="ECO:0007669"/>
    <property type="project" value="UniProtKB-SubCell"/>
</dbReference>
<keyword evidence="14 21" id="KW-0067">ATP-binding</keyword>
<dbReference type="Pfam" id="PF00069">
    <property type="entry name" value="Pkinase"/>
    <property type="match status" value="1"/>
</dbReference>
<evidence type="ECO:0000256" key="14">
    <source>
        <dbReference type="ARBA" id="ARBA00022840"/>
    </source>
</evidence>
<keyword evidence="17" id="KW-0675">Receptor</keyword>
<dbReference type="PROSITE" id="PS00107">
    <property type="entry name" value="PROTEIN_KINASE_ATP"/>
    <property type="match status" value="1"/>
</dbReference>
<feature type="transmembrane region" description="Helical" evidence="22">
    <location>
        <begin position="295"/>
        <end position="318"/>
    </location>
</feature>
<dbReference type="Gene3D" id="2.60.120.200">
    <property type="match status" value="1"/>
</dbReference>
<keyword evidence="16 22" id="KW-0472">Membrane</keyword>
<dbReference type="EMBL" id="BJWL01000015">
    <property type="protein sequence ID" value="GFZ03050.1"/>
    <property type="molecule type" value="Genomic_DNA"/>
</dbReference>
<evidence type="ECO:0000256" key="19">
    <source>
        <dbReference type="ARBA" id="ARBA00047899"/>
    </source>
</evidence>
<keyword evidence="12 21" id="KW-0547">Nucleotide-binding</keyword>
<comment type="catalytic activity">
    <reaction evidence="20">
        <text>L-seryl-[protein] + ATP = O-phospho-L-seryl-[protein] + ADP + H(+)</text>
        <dbReference type="Rhea" id="RHEA:17989"/>
        <dbReference type="Rhea" id="RHEA-COMP:9863"/>
        <dbReference type="Rhea" id="RHEA-COMP:11604"/>
        <dbReference type="ChEBI" id="CHEBI:15378"/>
        <dbReference type="ChEBI" id="CHEBI:29999"/>
        <dbReference type="ChEBI" id="CHEBI:30616"/>
        <dbReference type="ChEBI" id="CHEBI:83421"/>
        <dbReference type="ChEBI" id="CHEBI:456216"/>
        <dbReference type="EC" id="2.7.11.1"/>
    </reaction>
</comment>
<dbReference type="Proteomes" id="UP000585474">
    <property type="component" value="Unassembled WGS sequence"/>
</dbReference>
<proteinExistence type="inferred from homology"/>
<evidence type="ECO:0000256" key="22">
    <source>
        <dbReference type="SAM" id="Phobius"/>
    </source>
</evidence>
<dbReference type="InterPro" id="IPR017441">
    <property type="entry name" value="Protein_kinase_ATP_BS"/>
</dbReference>
<dbReference type="Gene3D" id="3.30.200.20">
    <property type="entry name" value="Phosphorylase Kinase, domain 1"/>
    <property type="match status" value="1"/>
</dbReference>
<keyword evidence="9 22" id="KW-0812">Transmembrane</keyword>
<dbReference type="CDD" id="cd06899">
    <property type="entry name" value="lectin_legume_LecRK_Arcelin_ConA"/>
    <property type="match status" value="1"/>
</dbReference>
<dbReference type="InterPro" id="IPR008271">
    <property type="entry name" value="Ser/Thr_kinase_AS"/>
</dbReference>
<evidence type="ECO:0000256" key="11">
    <source>
        <dbReference type="ARBA" id="ARBA00022734"/>
    </source>
</evidence>
<keyword evidence="8" id="KW-0808">Transferase</keyword>
<keyword evidence="7" id="KW-0723">Serine/threonine-protein kinase</keyword>
<evidence type="ECO:0000256" key="15">
    <source>
        <dbReference type="ARBA" id="ARBA00022989"/>
    </source>
</evidence>
<dbReference type="InterPro" id="IPR050528">
    <property type="entry name" value="L-type_Lectin-RKs"/>
</dbReference>
<comment type="subcellular location">
    <subcellularLocation>
        <location evidence="1">Cell membrane</location>
    </subcellularLocation>
    <subcellularLocation>
        <location evidence="2">Membrane</location>
        <topology evidence="2">Single-pass type I membrane protein</topology>
    </subcellularLocation>
</comment>
<evidence type="ECO:0000256" key="2">
    <source>
        <dbReference type="ARBA" id="ARBA00004479"/>
    </source>
</evidence>
<name>A0A7J0FXY6_9ERIC</name>
<evidence type="ECO:0000256" key="1">
    <source>
        <dbReference type="ARBA" id="ARBA00004236"/>
    </source>
</evidence>
<keyword evidence="10 23" id="KW-0732">Signal</keyword>
<keyword evidence="26" id="KW-1185">Reference proteome</keyword>
<comment type="similarity">
    <text evidence="4">In the C-terminal section; belongs to the protein kinase superfamily. Ser/Thr protein kinase family.</text>
</comment>
<evidence type="ECO:0000256" key="13">
    <source>
        <dbReference type="ARBA" id="ARBA00022777"/>
    </source>
</evidence>
<evidence type="ECO:0000256" key="20">
    <source>
        <dbReference type="ARBA" id="ARBA00048679"/>
    </source>
</evidence>
<evidence type="ECO:0000256" key="23">
    <source>
        <dbReference type="SAM" id="SignalP"/>
    </source>
</evidence>
<feature type="domain" description="Protein kinase" evidence="24">
    <location>
        <begin position="355"/>
        <end position="642"/>
    </location>
</feature>
<evidence type="ECO:0000256" key="10">
    <source>
        <dbReference type="ARBA" id="ARBA00022729"/>
    </source>
</evidence>
<dbReference type="FunFam" id="3.30.200.20:FF:000621">
    <property type="entry name" value="Putative L-type lectin-domain containing receptor kinase VII.2"/>
    <property type="match status" value="1"/>
</dbReference>
<protein>
    <recommendedName>
        <fullName evidence="5">non-specific serine/threonine protein kinase</fullName>
        <ecNumber evidence="5">2.7.11.1</ecNumber>
    </recommendedName>
</protein>
<dbReference type="SUPFAM" id="SSF49899">
    <property type="entry name" value="Concanavalin A-like lectins/glucanases"/>
    <property type="match status" value="1"/>
</dbReference>
<dbReference type="GO" id="GO:0030246">
    <property type="term" value="F:carbohydrate binding"/>
    <property type="evidence" value="ECO:0007669"/>
    <property type="project" value="UniProtKB-KW"/>
</dbReference>
<gene>
    <name evidence="25" type="ORF">Acr_15g0016580</name>
</gene>
<evidence type="ECO:0000256" key="21">
    <source>
        <dbReference type="PROSITE-ProRule" id="PRU10141"/>
    </source>
</evidence>
<dbReference type="EC" id="2.7.11.1" evidence="5"/>
<dbReference type="GO" id="GO:0005524">
    <property type="term" value="F:ATP binding"/>
    <property type="evidence" value="ECO:0007669"/>
    <property type="project" value="UniProtKB-UniRule"/>
</dbReference>
<keyword evidence="13 25" id="KW-0418">Kinase</keyword>
<dbReference type="SMART" id="SM00220">
    <property type="entry name" value="S_TKc"/>
    <property type="match status" value="1"/>
</dbReference>
<comment type="catalytic activity">
    <reaction evidence="19">
        <text>L-threonyl-[protein] + ATP = O-phospho-L-threonyl-[protein] + ADP + H(+)</text>
        <dbReference type="Rhea" id="RHEA:46608"/>
        <dbReference type="Rhea" id="RHEA-COMP:11060"/>
        <dbReference type="Rhea" id="RHEA-COMP:11605"/>
        <dbReference type="ChEBI" id="CHEBI:15378"/>
        <dbReference type="ChEBI" id="CHEBI:30013"/>
        <dbReference type="ChEBI" id="CHEBI:30616"/>
        <dbReference type="ChEBI" id="CHEBI:61977"/>
        <dbReference type="ChEBI" id="CHEBI:456216"/>
        <dbReference type="EC" id="2.7.11.1"/>
    </reaction>
</comment>
<dbReference type="PANTHER" id="PTHR27007">
    <property type="match status" value="1"/>
</dbReference>
<evidence type="ECO:0000256" key="6">
    <source>
        <dbReference type="ARBA" id="ARBA00022475"/>
    </source>
</evidence>
<reference evidence="25 26" key="1">
    <citation type="submission" date="2019-07" db="EMBL/GenBank/DDBJ databases">
        <title>De Novo Assembly of kiwifruit Actinidia rufa.</title>
        <authorList>
            <person name="Sugita-Konishi S."/>
            <person name="Sato K."/>
            <person name="Mori E."/>
            <person name="Abe Y."/>
            <person name="Kisaki G."/>
            <person name="Hamano K."/>
            <person name="Suezawa K."/>
            <person name="Otani M."/>
            <person name="Fukuda T."/>
            <person name="Manabe T."/>
            <person name="Gomi K."/>
            <person name="Tabuchi M."/>
            <person name="Akimitsu K."/>
            <person name="Kataoka I."/>
        </authorList>
    </citation>
    <scope>NUCLEOTIDE SEQUENCE [LARGE SCALE GENOMIC DNA]</scope>
    <source>
        <strain evidence="26">cv. Fuchu</strain>
    </source>
</reference>
<comment type="similarity">
    <text evidence="3">In the N-terminal section; belongs to the leguminous lectin family.</text>
</comment>
<dbReference type="GO" id="GO:0004674">
    <property type="term" value="F:protein serine/threonine kinase activity"/>
    <property type="evidence" value="ECO:0007669"/>
    <property type="project" value="UniProtKB-KW"/>
</dbReference>
<keyword evidence="11 25" id="KW-0430">Lectin</keyword>
<evidence type="ECO:0000256" key="17">
    <source>
        <dbReference type="ARBA" id="ARBA00023170"/>
    </source>
</evidence>
<dbReference type="AlphaFoldDB" id="A0A7J0FXY6"/>
<dbReference type="InterPro" id="IPR000719">
    <property type="entry name" value="Prot_kinase_dom"/>
</dbReference>
<evidence type="ECO:0000256" key="9">
    <source>
        <dbReference type="ARBA" id="ARBA00022692"/>
    </source>
</evidence>
<dbReference type="FunFam" id="2.60.120.200:FF:000086">
    <property type="entry name" value="L-type lectin-domain containing receptor kinase S.4"/>
    <property type="match status" value="1"/>
</dbReference>
<sequence>MKINQNPPLFLSFLSLLPILLSFQPISATEFLFNGFEPSNISLYGIAQLESNILTLTNMTSFSIGRALYPSKIRTRDPNSSRVLPFSTSFVFSMAPKNKILPGHGIVFLFVPYTGVQKANPGQHLGFLNRTNDGNDTNHVFGVEFDVFDNEEFNDLNDNHVGIDLNSLKSTFSHDAGYYGVGGDERSFRQLKLNNGKNYQVWIDYADFQMNVTMAIAGMERPSRPLLNVSLNLSQVFEDEMYVGFTAATGQLVQNHRILAWSFSNSNFSLSDELVTTGLPSFEPPEGSVFRSKGFIAGVTVGIFVVFVACCVVSAVLVKRKRRREREREEMEEWELEYWPHRITYQEIESATKGFSEENVIGIGGNGKVYKGVLAGGAEVAVKRISHENNEGVREFLAEISSLGRLKHRNLVGLRGWCKKERGSLVLVYDYMENGSLDKRVFECDEREMLSCEDRIRVLKDVASGVLYLHEGWESKVLHRDIKASNVLLDKDMNGKLGDFGLARMHGHSQVASTTRVVGTVGYLAPEVVRSGRASSQTDVFGFGTLILEVMCGRRPIEEGKATLVDWVWELMGRGELVQALDERLRRKGGFDEEEVDRVLHLGLLCAYPDPQARPTMRQVVKVLEGKNEVDESEGDDMDVYLLEKMKSKGMWSKYPHSFGNGLHPTFDQIKDSVSSSILSLSWSDAIVDGR</sequence>
<dbReference type="PROSITE" id="PS50011">
    <property type="entry name" value="PROTEIN_KINASE_DOM"/>
    <property type="match status" value="1"/>
</dbReference>
<dbReference type="GO" id="GO:0042742">
    <property type="term" value="P:defense response to bacterium"/>
    <property type="evidence" value="ECO:0007669"/>
    <property type="project" value="UniProtKB-ARBA"/>
</dbReference>
<keyword evidence="15 22" id="KW-1133">Transmembrane helix</keyword>
<accession>A0A7J0FXY6</accession>
<dbReference type="InterPro" id="IPR011009">
    <property type="entry name" value="Kinase-like_dom_sf"/>
</dbReference>
<evidence type="ECO:0000313" key="25">
    <source>
        <dbReference type="EMBL" id="GFZ03050.1"/>
    </source>
</evidence>
<feature type="signal peptide" evidence="23">
    <location>
        <begin position="1"/>
        <end position="28"/>
    </location>
</feature>
<evidence type="ECO:0000256" key="3">
    <source>
        <dbReference type="ARBA" id="ARBA00008536"/>
    </source>
</evidence>
<evidence type="ECO:0000256" key="4">
    <source>
        <dbReference type="ARBA" id="ARBA00010217"/>
    </source>
</evidence>
<evidence type="ECO:0000256" key="7">
    <source>
        <dbReference type="ARBA" id="ARBA00022527"/>
    </source>
</evidence>
<evidence type="ECO:0000256" key="18">
    <source>
        <dbReference type="ARBA" id="ARBA00023180"/>
    </source>
</evidence>
<feature type="binding site" evidence="21">
    <location>
        <position position="383"/>
    </location>
    <ligand>
        <name>ATP</name>
        <dbReference type="ChEBI" id="CHEBI:30616"/>
    </ligand>
</feature>
<dbReference type="SUPFAM" id="SSF56112">
    <property type="entry name" value="Protein kinase-like (PK-like)"/>
    <property type="match status" value="1"/>
</dbReference>
<comment type="caution">
    <text evidence="25">The sequence shown here is derived from an EMBL/GenBank/DDBJ whole genome shotgun (WGS) entry which is preliminary data.</text>
</comment>
<dbReference type="Pfam" id="PF00139">
    <property type="entry name" value="Lectin_legB"/>
    <property type="match status" value="1"/>
</dbReference>
<dbReference type="InterPro" id="IPR013320">
    <property type="entry name" value="ConA-like_dom_sf"/>
</dbReference>
<dbReference type="FunFam" id="1.10.510.10:FF:000108">
    <property type="entry name" value="L-type lectin-domain containing receptor kinase S.4"/>
    <property type="match status" value="1"/>
</dbReference>
<keyword evidence="18" id="KW-0325">Glycoprotein</keyword>
<dbReference type="OrthoDB" id="1906651at2759"/>
<evidence type="ECO:0000259" key="24">
    <source>
        <dbReference type="PROSITE" id="PS50011"/>
    </source>
</evidence>
<keyword evidence="6" id="KW-1003">Cell membrane</keyword>
<dbReference type="CDD" id="cd14066">
    <property type="entry name" value="STKc_IRAK"/>
    <property type="match status" value="1"/>
</dbReference>
<evidence type="ECO:0000256" key="16">
    <source>
        <dbReference type="ARBA" id="ARBA00023136"/>
    </source>
</evidence>